<dbReference type="Proteomes" id="UP000000577">
    <property type="component" value="Chromosome"/>
</dbReference>
<dbReference type="PROSITE" id="PS50885">
    <property type="entry name" value="HAMP"/>
    <property type="match status" value="1"/>
</dbReference>
<evidence type="ECO:0000313" key="7">
    <source>
        <dbReference type="EMBL" id="AAR34096.1"/>
    </source>
</evidence>
<keyword evidence="1" id="KW-0145">Chemotaxis</keyword>
<dbReference type="EnsemblBacteria" id="AAR34096">
    <property type="protein sequence ID" value="AAR34096"/>
    <property type="gene ID" value="GSU0766"/>
</dbReference>
<accession>Q74F43</accession>
<dbReference type="SMART" id="SM00304">
    <property type="entry name" value="HAMP"/>
    <property type="match status" value="1"/>
</dbReference>
<keyword evidence="4" id="KW-0812">Transmembrane</keyword>
<dbReference type="GO" id="GO:0006935">
    <property type="term" value="P:chemotaxis"/>
    <property type="evidence" value="ECO:0000318"/>
    <property type="project" value="GO_Central"/>
</dbReference>
<dbReference type="PATRIC" id="fig|243231.5.peg.761"/>
<dbReference type="SMR" id="Q74F43"/>
<evidence type="ECO:0000259" key="6">
    <source>
        <dbReference type="PROSITE" id="PS50885"/>
    </source>
</evidence>
<gene>
    <name evidence="7" type="primary">mcp64H-8</name>
    <name evidence="7" type="ordered locus">GSU0766</name>
</gene>
<sequence>MSLSFRNARLRAKHILAFSTMALIVAVTGIFGIWRVDSVVTQVKTMLRGRALQEKAVLNMQLSQKSCRVNLVEAAMVRTDPDEFEEHVNNYRAKNELFKKYSNALLNGDPALGIPPSPAGSPIATYAAAVLASWGEFEKAADQLIAHKQRLLKGLRSGVVDQAAKDALADETLNRLALETIRDTSENAKLDIDDLADYLESQTYAGLKTTETIRQSTRYTFITVIIMAVAAAIGLGLLFTRMIVGRVKRVAAALQSGARGDLTAAVPVDSRDELGTLGDDFNTMADRLSGMLTSVRKAVGELHALSDKIAVAAGKVTEGEEIQAKGVNAASSAISEINASIREVADGVANLSLSAADTSSSILEMTASVEEVAINADNLSRLVDEVSSSVIQMAASIKQIDGSVQSLMEISTTTASSVAQMDTAIGQVEVNARETTALSQDVEREAERGKRAVEDAIAGIVAIQRSSRITTEVIDVLSRKVEDIGGIISVIDEIAEQTNLLSLNAAIIAAQAGEHGRGFAVVAGEIKDLSDRTRTSTREIAEVIMGVQSETRRAVEAISRADKSIADEERLSANADEALGKIVMRAREASSRVAEIARATVEQATGSKIIRDAINRVTDMTSQIASATSEQGAGGDLIMTAVERMRDATAQVRNSTREQSATGNIIARSTENITDMIGQFRSASEEQFRGSEQIVRSMEEIQQSATMSLEVSRVMEEAAITLSRQVKVLETEMEGFHIRGQSSSR</sequence>
<name>Q74F43_GEOSL</name>
<keyword evidence="3" id="KW-0807">Transducer</keyword>
<evidence type="ECO:0000256" key="1">
    <source>
        <dbReference type="ARBA" id="ARBA00022500"/>
    </source>
</evidence>
<dbReference type="PANTHER" id="PTHR43531:SF11">
    <property type="entry name" value="METHYL-ACCEPTING CHEMOTAXIS PROTEIN 3"/>
    <property type="match status" value="1"/>
</dbReference>
<dbReference type="HOGENOM" id="CLU_000445_107_27_7"/>
<dbReference type="SUPFAM" id="SSF58104">
    <property type="entry name" value="Methyl-accepting chemotaxis protein (MCP) signaling domain"/>
    <property type="match status" value="3"/>
</dbReference>
<dbReference type="PROSITE" id="PS50111">
    <property type="entry name" value="CHEMOTAXIS_TRANSDUC_2"/>
    <property type="match status" value="1"/>
</dbReference>
<organism evidence="7 8">
    <name type="scientific">Geobacter sulfurreducens (strain ATCC 51573 / DSM 12127 / PCA)</name>
    <dbReference type="NCBI Taxonomy" id="243231"/>
    <lineage>
        <taxon>Bacteria</taxon>
        <taxon>Pseudomonadati</taxon>
        <taxon>Thermodesulfobacteriota</taxon>
        <taxon>Desulfuromonadia</taxon>
        <taxon>Geobacterales</taxon>
        <taxon>Geobacteraceae</taxon>
        <taxon>Geobacter</taxon>
    </lineage>
</organism>
<evidence type="ECO:0000256" key="2">
    <source>
        <dbReference type="ARBA" id="ARBA00029447"/>
    </source>
</evidence>
<proteinExistence type="inferred from homology"/>
<dbReference type="InterPro" id="IPR004089">
    <property type="entry name" value="MCPsignal_dom"/>
</dbReference>
<dbReference type="RefSeq" id="WP_010941428.1">
    <property type="nucleotide sequence ID" value="NC_002939.5"/>
</dbReference>
<dbReference type="Gene3D" id="6.10.340.10">
    <property type="match status" value="1"/>
</dbReference>
<dbReference type="EMBL" id="AE017180">
    <property type="protein sequence ID" value="AAR34096.1"/>
    <property type="molecule type" value="Genomic_DNA"/>
</dbReference>
<feature type="transmembrane region" description="Helical" evidence="4">
    <location>
        <begin position="12"/>
        <end position="34"/>
    </location>
</feature>
<reference evidence="7 8" key="2">
    <citation type="journal article" date="2012" name="BMC Genomics">
        <title>Comparative genomic analysis of Geobacter sulfurreducens KN400, a strain with enhanced capacity for extracellular electron transfer and electricity production.</title>
        <authorList>
            <person name="Butler J.E."/>
            <person name="Young N.D."/>
            <person name="Aklujkar M."/>
            <person name="Lovley D.R."/>
        </authorList>
    </citation>
    <scope>NUCLEOTIDE SEQUENCE [LARGE SCALE GENOMIC DNA]</scope>
    <source>
        <strain evidence="8">ATCC 51573 / DSM 12127 / PCA</strain>
    </source>
</reference>
<dbReference type="GO" id="GO:0004888">
    <property type="term" value="F:transmembrane signaling receptor activity"/>
    <property type="evidence" value="ECO:0000318"/>
    <property type="project" value="GO_Central"/>
</dbReference>
<dbReference type="OrthoDB" id="5523945at2"/>
<dbReference type="Pfam" id="PF00015">
    <property type="entry name" value="MCPsignal"/>
    <property type="match status" value="1"/>
</dbReference>
<keyword evidence="4" id="KW-1133">Transmembrane helix</keyword>
<evidence type="ECO:0000313" key="8">
    <source>
        <dbReference type="Proteomes" id="UP000000577"/>
    </source>
</evidence>
<dbReference type="FunFam" id="1.10.287.950:FF:000024">
    <property type="entry name" value="Methyl-accepting chemotaxis sensory transducer, class 40+24H"/>
    <property type="match status" value="1"/>
</dbReference>
<dbReference type="CDD" id="cd06225">
    <property type="entry name" value="HAMP"/>
    <property type="match status" value="1"/>
</dbReference>
<evidence type="ECO:0000256" key="3">
    <source>
        <dbReference type="PROSITE-ProRule" id="PRU00284"/>
    </source>
</evidence>
<dbReference type="InterPro" id="IPR051310">
    <property type="entry name" value="MCP_chemotaxis"/>
</dbReference>
<feature type="domain" description="HAMP" evidence="6">
    <location>
        <begin position="241"/>
        <end position="293"/>
    </location>
</feature>
<dbReference type="Gene3D" id="1.10.287.950">
    <property type="entry name" value="Methyl-accepting chemotaxis protein"/>
    <property type="match status" value="2"/>
</dbReference>
<dbReference type="SMART" id="SM00283">
    <property type="entry name" value="MA"/>
    <property type="match status" value="1"/>
</dbReference>
<dbReference type="GO" id="GO:0007165">
    <property type="term" value="P:signal transduction"/>
    <property type="evidence" value="ECO:0007669"/>
    <property type="project" value="UniProtKB-KW"/>
</dbReference>
<comment type="similarity">
    <text evidence="2">Belongs to the methyl-accepting chemotaxis (MCP) protein family.</text>
</comment>
<dbReference type="KEGG" id="gsu:GSU0766"/>
<dbReference type="STRING" id="243231.GSU0766"/>
<dbReference type="Pfam" id="PF00672">
    <property type="entry name" value="HAMP"/>
    <property type="match status" value="1"/>
</dbReference>
<dbReference type="AlphaFoldDB" id="Q74F43"/>
<dbReference type="GO" id="GO:0005886">
    <property type="term" value="C:plasma membrane"/>
    <property type="evidence" value="ECO:0000318"/>
    <property type="project" value="GO_Central"/>
</dbReference>
<evidence type="ECO:0000256" key="4">
    <source>
        <dbReference type="SAM" id="Phobius"/>
    </source>
</evidence>
<protein>
    <submittedName>
        <fullName evidence="7">Methyl-accepting chemotaxis sensory transducer, class 40+24H</fullName>
    </submittedName>
</protein>
<dbReference type="PANTHER" id="PTHR43531">
    <property type="entry name" value="PROTEIN ICFG"/>
    <property type="match status" value="1"/>
</dbReference>
<evidence type="ECO:0000259" key="5">
    <source>
        <dbReference type="PROSITE" id="PS50111"/>
    </source>
</evidence>
<feature type="transmembrane region" description="Helical" evidence="4">
    <location>
        <begin position="219"/>
        <end position="239"/>
    </location>
</feature>
<dbReference type="eggNOG" id="COG0840">
    <property type="taxonomic scope" value="Bacteria"/>
</dbReference>
<keyword evidence="4" id="KW-0472">Membrane</keyword>
<dbReference type="InterPro" id="IPR003660">
    <property type="entry name" value="HAMP_dom"/>
</dbReference>
<keyword evidence="8" id="KW-1185">Reference proteome</keyword>
<feature type="domain" description="Methyl-accepting transducer" evidence="5">
    <location>
        <begin position="382"/>
        <end position="618"/>
    </location>
</feature>
<dbReference type="eggNOG" id="COG2972">
    <property type="taxonomic scope" value="Bacteria"/>
</dbReference>
<dbReference type="FunCoup" id="Q74F43">
    <property type="interactions" value="170"/>
</dbReference>
<dbReference type="InParanoid" id="Q74F43"/>
<reference evidence="7 8" key="1">
    <citation type="journal article" date="2003" name="Science">
        <title>Genome of Geobacter sulfurreducens: metal reduction in subsurface environments.</title>
        <authorList>
            <person name="Methe B.A."/>
            <person name="Nelson K.E."/>
            <person name="Eisen J.A."/>
            <person name="Paulsen I.T."/>
            <person name="Nelson W."/>
            <person name="Heidelberg J.F."/>
            <person name="Wu D."/>
            <person name="Wu M."/>
            <person name="Ward N."/>
            <person name="Beanan M.J."/>
            <person name="Dodson R.J."/>
            <person name="Madupu R."/>
            <person name="Brinkac L.M."/>
            <person name="Daugherty S.C."/>
            <person name="DeBoy R.T."/>
            <person name="Durkin A.S."/>
            <person name="Gwinn M."/>
            <person name="Kolonay J.F."/>
            <person name="Sullivan S.A."/>
            <person name="Haft D.H."/>
            <person name="Selengut J."/>
            <person name="Davidsen T.M."/>
            <person name="Zafar N."/>
            <person name="White O."/>
            <person name="Tran B."/>
            <person name="Romero C."/>
            <person name="Forberger H.A."/>
            <person name="Weidman J."/>
            <person name="Khouri H."/>
            <person name="Feldblyum T.V."/>
            <person name="Utterback T.R."/>
            <person name="Van Aken S.E."/>
            <person name="Lovley D.R."/>
            <person name="Fraser C.M."/>
        </authorList>
    </citation>
    <scope>NUCLEOTIDE SEQUENCE [LARGE SCALE GENOMIC DNA]</scope>
    <source>
        <strain evidence="8">ATCC 51573 / DSM 12127 / PCA</strain>
    </source>
</reference>